<keyword evidence="2" id="KW-1185">Reference proteome</keyword>
<gene>
    <name evidence="1" type="ORF">D7V88_10060</name>
</gene>
<name>A0A3A8JKW5_9BACT</name>
<comment type="caution">
    <text evidence="1">The sequence shown here is derived from an EMBL/GenBank/DDBJ whole genome shotgun (WGS) entry which is preliminary data.</text>
</comment>
<evidence type="ECO:0000313" key="1">
    <source>
        <dbReference type="EMBL" id="RKG91141.1"/>
    </source>
</evidence>
<accession>A0A3A8JKW5</accession>
<sequence length="310" mass="34203">MRTASADSKKGVPVATAATLRFELYREVERGNANAGNNGHPFVERCVLVPPAGVDPLALKLVFLPCFGDPKPETTLGAYFKAQAEGLDLPGGDLLPRSLDGYLHHDEAERRAFGTLVEPRSERSSVLVVWNGKAQWYVDEVFYRLEGVDGWTRGACADVVEGSLKDFIRFSPLIQPRLSEGRSELHHPGRAREFSADDCVLGLSKSPGMPNTLRYSLEVFADGRFHRTATHQLDVHGADVHRLTTLLIAASRIKEVHDLSIPPPFVHDRQTTMVIFPLSGRNQRVTLGPNTRPEVEDFAKKVAAAYGIEL</sequence>
<evidence type="ECO:0000313" key="2">
    <source>
        <dbReference type="Proteomes" id="UP000268094"/>
    </source>
</evidence>
<proteinExistence type="predicted"/>
<dbReference type="EMBL" id="RAVZ01000048">
    <property type="protein sequence ID" value="RKG91141.1"/>
    <property type="molecule type" value="Genomic_DNA"/>
</dbReference>
<protein>
    <submittedName>
        <fullName evidence="1">Uncharacterized protein</fullName>
    </submittedName>
</protein>
<reference evidence="2" key="1">
    <citation type="submission" date="2018-09" db="EMBL/GenBank/DDBJ databases">
        <authorList>
            <person name="Livingstone P.G."/>
            <person name="Whitworth D.E."/>
        </authorList>
    </citation>
    <scope>NUCLEOTIDE SEQUENCE [LARGE SCALE GENOMIC DNA]</scope>
    <source>
        <strain evidence="2">CA054A</strain>
    </source>
</reference>
<dbReference type="AlphaFoldDB" id="A0A3A8JKW5"/>
<dbReference type="OrthoDB" id="5506007at2"/>
<organism evidence="1 2">
    <name type="scientific">Corallococcus terminator</name>
    <dbReference type="NCBI Taxonomy" id="2316733"/>
    <lineage>
        <taxon>Bacteria</taxon>
        <taxon>Pseudomonadati</taxon>
        <taxon>Myxococcota</taxon>
        <taxon>Myxococcia</taxon>
        <taxon>Myxococcales</taxon>
        <taxon>Cystobacterineae</taxon>
        <taxon>Myxococcaceae</taxon>
        <taxon>Corallococcus</taxon>
    </lineage>
</organism>
<dbReference type="Proteomes" id="UP000268094">
    <property type="component" value="Unassembled WGS sequence"/>
</dbReference>